<accession>A0A9E4K9R7</accession>
<proteinExistence type="predicted"/>
<dbReference type="InterPro" id="IPR001584">
    <property type="entry name" value="Integrase_cat-core"/>
</dbReference>
<reference evidence="2" key="1">
    <citation type="journal article" date="2021" name="Proc. Natl. Acad. Sci. U.S.A.">
        <title>Global biogeography of chemosynthetic symbionts reveals both localized and globally distributed symbiont groups. .</title>
        <authorList>
            <person name="Osvatic J.T."/>
            <person name="Wilkins L.G.E."/>
            <person name="Leibrecht L."/>
            <person name="Leray M."/>
            <person name="Zauner S."/>
            <person name="Polzin J."/>
            <person name="Camacho Y."/>
            <person name="Gros O."/>
            <person name="van Gils J.A."/>
            <person name="Eisen J.A."/>
            <person name="Petersen J.M."/>
            <person name="Yuen B."/>
        </authorList>
    </citation>
    <scope>NUCLEOTIDE SEQUENCE</scope>
    <source>
        <strain evidence="2">MAGL173</strain>
    </source>
</reference>
<feature type="domain" description="Integrase catalytic" evidence="1">
    <location>
        <begin position="135"/>
        <end position="302"/>
    </location>
</feature>
<dbReference type="Pfam" id="PF00665">
    <property type="entry name" value="rve"/>
    <property type="match status" value="1"/>
</dbReference>
<evidence type="ECO:0000313" key="3">
    <source>
        <dbReference type="Proteomes" id="UP000886687"/>
    </source>
</evidence>
<dbReference type="Gene3D" id="1.10.10.10">
    <property type="entry name" value="Winged helix-like DNA-binding domain superfamily/Winged helix DNA-binding domain"/>
    <property type="match status" value="1"/>
</dbReference>
<evidence type="ECO:0000259" key="1">
    <source>
        <dbReference type="PROSITE" id="PS50994"/>
    </source>
</evidence>
<dbReference type="EMBL" id="JAEPDI010000043">
    <property type="protein sequence ID" value="MCG7941453.1"/>
    <property type="molecule type" value="Genomic_DNA"/>
</dbReference>
<dbReference type="Pfam" id="PF13565">
    <property type="entry name" value="HTH_32"/>
    <property type="match status" value="1"/>
</dbReference>
<dbReference type="InterPro" id="IPR047656">
    <property type="entry name" value="IS481-like_transpos"/>
</dbReference>
<dbReference type="InterPro" id="IPR036397">
    <property type="entry name" value="RNaseH_sf"/>
</dbReference>
<dbReference type="PROSITE" id="PS50994">
    <property type="entry name" value="INTEGRASE"/>
    <property type="match status" value="1"/>
</dbReference>
<dbReference type="AlphaFoldDB" id="A0A9E4K9R7"/>
<dbReference type="SUPFAM" id="SSF53098">
    <property type="entry name" value="Ribonuclease H-like"/>
    <property type="match status" value="1"/>
</dbReference>
<organism evidence="2 3">
    <name type="scientific">Candidatus Thiodiazotropha lotti</name>
    <dbReference type="NCBI Taxonomy" id="2792787"/>
    <lineage>
        <taxon>Bacteria</taxon>
        <taxon>Pseudomonadati</taxon>
        <taxon>Pseudomonadota</taxon>
        <taxon>Gammaproteobacteria</taxon>
        <taxon>Chromatiales</taxon>
        <taxon>Sedimenticolaceae</taxon>
        <taxon>Candidatus Thiodiazotropha</taxon>
    </lineage>
</organism>
<dbReference type="SUPFAM" id="SSF46689">
    <property type="entry name" value="Homeodomain-like"/>
    <property type="match status" value="1"/>
</dbReference>
<dbReference type="Proteomes" id="UP000886687">
    <property type="component" value="Unassembled WGS sequence"/>
</dbReference>
<dbReference type="GO" id="GO:0015074">
    <property type="term" value="P:DNA integration"/>
    <property type="evidence" value="ECO:0007669"/>
    <property type="project" value="InterPro"/>
</dbReference>
<dbReference type="PANTHER" id="PTHR35004">
    <property type="entry name" value="TRANSPOSASE RV3428C-RELATED"/>
    <property type="match status" value="1"/>
</dbReference>
<dbReference type="InterPro" id="IPR012337">
    <property type="entry name" value="RNaseH-like_sf"/>
</dbReference>
<gene>
    <name evidence="2" type="ORF">JAZ04_21700</name>
</gene>
<evidence type="ECO:0000313" key="2">
    <source>
        <dbReference type="EMBL" id="MCG7941453.1"/>
    </source>
</evidence>
<protein>
    <submittedName>
        <fullName evidence="2">IS481 family transposase</fullName>
    </submittedName>
</protein>
<dbReference type="InterPro" id="IPR036388">
    <property type="entry name" value="WH-like_DNA-bd_sf"/>
</dbReference>
<sequence>MPWEEVSTMSLRKEFVMLALQDGVNRRELCRRFGVSAKTGYKWLKRYKDEGAEGLMDRSRRPNHSPNSTPLALERAVVKLRKTHPAWGGRKLHRRLSQMGVRSLPSPSTITAILHRHSLIEPEASQKAQSFIRFEHAAPNQLWQMDFKGHFAMAAGRCHPLTVLDDHSRFSLTLYACSNEQGMTVQDVLTKTFRRYGLPERMLMDNGAPWGNNTDSPLTPLTVWLIRLGVNISHSRPYHPQTMGKDERFHRTLKAEVLSRYHFKDLAACQRRFNRWRDTYNQERPHESLKMDVPAQHYQPSQRYFPAILPEIEYAPTDKVRKVQNNGHIFFKGHIFRISKALRGYPVALRPLPKDGEFSVHFCHIKVAEIDLRNPYR</sequence>
<dbReference type="NCBIfam" id="NF033577">
    <property type="entry name" value="transpos_IS481"/>
    <property type="match status" value="1"/>
</dbReference>
<dbReference type="PANTHER" id="PTHR35004:SF6">
    <property type="entry name" value="TRANSPOSASE"/>
    <property type="match status" value="1"/>
</dbReference>
<dbReference type="InterPro" id="IPR009057">
    <property type="entry name" value="Homeodomain-like_sf"/>
</dbReference>
<comment type="caution">
    <text evidence="2">The sequence shown here is derived from an EMBL/GenBank/DDBJ whole genome shotgun (WGS) entry which is preliminary data.</text>
</comment>
<dbReference type="GO" id="GO:0003676">
    <property type="term" value="F:nucleic acid binding"/>
    <property type="evidence" value="ECO:0007669"/>
    <property type="project" value="InterPro"/>
</dbReference>
<name>A0A9E4K9R7_9GAMM</name>
<dbReference type="Gene3D" id="3.30.420.10">
    <property type="entry name" value="Ribonuclease H-like superfamily/Ribonuclease H"/>
    <property type="match status" value="1"/>
</dbReference>